<dbReference type="Proteomes" id="UP001497522">
    <property type="component" value="Chromosome 11"/>
</dbReference>
<dbReference type="EMBL" id="OZ023712">
    <property type="protein sequence ID" value="CAK9861232.1"/>
    <property type="molecule type" value="Genomic_DNA"/>
</dbReference>
<name>A0ABP1AFC2_9BRYO</name>
<proteinExistence type="predicted"/>
<organism evidence="1 2">
    <name type="scientific">Sphagnum jensenii</name>
    <dbReference type="NCBI Taxonomy" id="128206"/>
    <lineage>
        <taxon>Eukaryota</taxon>
        <taxon>Viridiplantae</taxon>
        <taxon>Streptophyta</taxon>
        <taxon>Embryophyta</taxon>
        <taxon>Bryophyta</taxon>
        <taxon>Sphagnophytina</taxon>
        <taxon>Sphagnopsida</taxon>
        <taxon>Sphagnales</taxon>
        <taxon>Sphagnaceae</taxon>
        <taxon>Sphagnum</taxon>
    </lineage>
</organism>
<keyword evidence="2" id="KW-1185">Reference proteome</keyword>
<sequence>MDLAIVFVRPCSRSCRTRNMRSALTLCLQAPFRRRVQLAGSPASAFSMSHEAHGGSSAAWLSAARQLGQLAVSLMPSCARSLRVTTLSSLSLRLDSLDCYNAPMCFGRIWPDASGPASSSCLTACTKSSKFSAHCLCEGIAVELGSDRGCTAAYTADFACVSCAA</sequence>
<accession>A0ABP1AFC2</accession>
<protein>
    <submittedName>
        <fullName evidence="1">Uncharacterized protein</fullName>
    </submittedName>
</protein>
<gene>
    <name evidence="1" type="ORF">CSSPJE1EN2_LOCUS4227</name>
</gene>
<evidence type="ECO:0000313" key="1">
    <source>
        <dbReference type="EMBL" id="CAK9861232.1"/>
    </source>
</evidence>
<reference evidence="1" key="1">
    <citation type="submission" date="2024-03" db="EMBL/GenBank/DDBJ databases">
        <authorList>
            <consortium name="ELIXIR-Norway"/>
            <consortium name="Elixir Norway"/>
        </authorList>
    </citation>
    <scope>NUCLEOTIDE SEQUENCE</scope>
</reference>
<evidence type="ECO:0000313" key="2">
    <source>
        <dbReference type="Proteomes" id="UP001497522"/>
    </source>
</evidence>